<keyword evidence="3" id="KW-1003">Cell membrane</keyword>
<feature type="domain" description="YetF-like N-terminal transmembrane" evidence="9">
    <location>
        <begin position="5"/>
        <end position="78"/>
    </location>
</feature>
<keyword evidence="4 7" id="KW-0812">Transmembrane</keyword>
<dbReference type="PANTHER" id="PTHR34582">
    <property type="entry name" value="UPF0702 TRANSMEMBRANE PROTEIN YCAP"/>
    <property type="match status" value="1"/>
</dbReference>
<evidence type="ECO:0000256" key="5">
    <source>
        <dbReference type="ARBA" id="ARBA00022989"/>
    </source>
</evidence>
<reference evidence="10 11" key="1">
    <citation type="submission" date="2016-07" db="EMBL/GenBank/DDBJ databases">
        <authorList>
            <person name="Townsley L."/>
            <person name="Shank E.A."/>
        </authorList>
    </citation>
    <scope>NUCLEOTIDE SEQUENCE [LARGE SCALE GENOMIC DNA]</scope>
    <source>
        <strain evidence="10 11">CH01</strain>
    </source>
</reference>
<comment type="caution">
    <text evidence="10">The sequence shown here is derived from an EMBL/GenBank/DDBJ whole genome shotgun (WGS) entry which is preliminary data.</text>
</comment>
<dbReference type="InterPro" id="IPR048454">
    <property type="entry name" value="YetF_N"/>
</dbReference>
<evidence type="ECO:0000259" key="8">
    <source>
        <dbReference type="Pfam" id="PF04239"/>
    </source>
</evidence>
<keyword evidence="6 7" id="KW-0472">Membrane</keyword>
<evidence type="ECO:0000256" key="4">
    <source>
        <dbReference type="ARBA" id="ARBA00022692"/>
    </source>
</evidence>
<dbReference type="InterPro" id="IPR023090">
    <property type="entry name" value="UPF0702_alpha/beta_dom_sf"/>
</dbReference>
<dbReference type="Pfam" id="PF20730">
    <property type="entry name" value="YetF_N"/>
    <property type="match status" value="1"/>
</dbReference>
<evidence type="ECO:0000256" key="1">
    <source>
        <dbReference type="ARBA" id="ARBA00004651"/>
    </source>
</evidence>
<evidence type="ECO:0000256" key="3">
    <source>
        <dbReference type="ARBA" id="ARBA00022475"/>
    </source>
</evidence>
<name>A0ABX2ZTU2_9BACI</name>
<evidence type="ECO:0000259" key="9">
    <source>
        <dbReference type="Pfam" id="PF20730"/>
    </source>
</evidence>
<feature type="domain" description="YetF C-terminal" evidence="8">
    <location>
        <begin position="81"/>
        <end position="212"/>
    </location>
</feature>
<keyword evidence="5 7" id="KW-1133">Transmembrane helix</keyword>
<evidence type="ECO:0000256" key="2">
    <source>
        <dbReference type="ARBA" id="ARBA00006448"/>
    </source>
</evidence>
<sequence length="232" mass="26263">MSFNEVVLRVICSFFVLFILTRLMGKKEISQLDVFTFITAITIGNIAASITTSKTLDIEDGIIGLVGWAVLTIVMGYLSLKSKTARRLILGEPIILIRQGKIMENALKKARIDTEQFQGMLRNESIYSLKDVEYAIFEIDGSLSIMKTKDVKTKKNKTWKKTLLFPTSTAVVTDGEVNEDALSNLNLDKKWLMAQLERVGIKSVSDVFFVEVQTDGSLYIDYREDHFNEEEN</sequence>
<dbReference type="EMBL" id="MDKC01000002">
    <property type="protein sequence ID" value="ODG93196.1"/>
    <property type="molecule type" value="Genomic_DNA"/>
</dbReference>
<evidence type="ECO:0000313" key="11">
    <source>
        <dbReference type="Proteomes" id="UP000094580"/>
    </source>
</evidence>
<keyword evidence="11" id="KW-1185">Reference proteome</keyword>
<organism evidence="10 11">
    <name type="scientific">Gottfriedia luciferensis</name>
    <dbReference type="NCBI Taxonomy" id="178774"/>
    <lineage>
        <taxon>Bacteria</taxon>
        <taxon>Bacillati</taxon>
        <taxon>Bacillota</taxon>
        <taxon>Bacilli</taxon>
        <taxon>Bacillales</taxon>
        <taxon>Bacillaceae</taxon>
        <taxon>Gottfriedia</taxon>
    </lineage>
</organism>
<evidence type="ECO:0000256" key="6">
    <source>
        <dbReference type="ARBA" id="ARBA00023136"/>
    </source>
</evidence>
<dbReference type="Pfam" id="PF04239">
    <property type="entry name" value="DUF421"/>
    <property type="match status" value="1"/>
</dbReference>
<dbReference type="RefSeq" id="WP_069032277.1">
    <property type="nucleotide sequence ID" value="NZ_MDKC01000002.1"/>
</dbReference>
<feature type="transmembrane region" description="Helical" evidence="7">
    <location>
        <begin position="6"/>
        <end position="25"/>
    </location>
</feature>
<feature type="transmembrane region" description="Helical" evidence="7">
    <location>
        <begin position="32"/>
        <end position="50"/>
    </location>
</feature>
<comment type="subcellular location">
    <subcellularLocation>
        <location evidence="1">Cell membrane</location>
        <topology evidence="1">Multi-pass membrane protein</topology>
    </subcellularLocation>
</comment>
<evidence type="ECO:0008006" key="12">
    <source>
        <dbReference type="Google" id="ProtNLM"/>
    </source>
</evidence>
<dbReference type="PANTHER" id="PTHR34582:SF7">
    <property type="entry name" value="UPF0702 TRANSMEMBRANE PROTEIN YDFS"/>
    <property type="match status" value="1"/>
</dbReference>
<dbReference type="InterPro" id="IPR007353">
    <property type="entry name" value="DUF421"/>
</dbReference>
<comment type="similarity">
    <text evidence="2">Belongs to the UPF0702 family.</text>
</comment>
<evidence type="ECO:0000256" key="7">
    <source>
        <dbReference type="SAM" id="Phobius"/>
    </source>
</evidence>
<feature type="transmembrane region" description="Helical" evidence="7">
    <location>
        <begin position="62"/>
        <end position="80"/>
    </location>
</feature>
<gene>
    <name evidence="10" type="ORF">BED47_02600</name>
</gene>
<dbReference type="Gene3D" id="3.30.240.20">
    <property type="entry name" value="bsu07140 like domains"/>
    <property type="match status" value="2"/>
</dbReference>
<evidence type="ECO:0000313" key="10">
    <source>
        <dbReference type="EMBL" id="ODG93196.1"/>
    </source>
</evidence>
<protein>
    <recommendedName>
        <fullName evidence="12">DUF421 domain-containing protein</fullName>
    </recommendedName>
</protein>
<accession>A0ABX2ZTU2</accession>
<dbReference type="Proteomes" id="UP000094580">
    <property type="component" value="Unassembled WGS sequence"/>
</dbReference>
<proteinExistence type="inferred from homology"/>